<reference evidence="1 2" key="1">
    <citation type="journal article" date="2020" name="Cell">
        <title>Large-Scale Comparative Analyses of Tick Genomes Elucidate Their Genetic Diversity and Vector Capacities.</title>
        <authorList>
            <consortium name="Tick Genome and Microbiome Consortium (TIGMIC)"/>
            <person name="Jia N."/>
            <person name="Wang J."/>
            <person name="Shi W."/>
            <person name="Du L."/>
            <person name="Sun Y."/>
            <person name="Zhan W."/>
            <person name="Jiang J.F."/>
            <person name="Wang Q."/>
            <person name="Zhang B."/>
            <person name="Ji P."/>
            <person name="Bell-Sakyi L."/>
            <person name="Cui X.M."/>
            <person name="Yuan T.T."/>
            <person name="Jiang B.G."/>
            <person name="Yang W.F."/>
            <person name="Lam T.T."/>
            <person name="Chang Q.C."/>
            <person name="Ding S.J."/>
            <person name="Wang X.J."/>
            <person name="Zhu J.G."/>
            <person name="Ruan X.D."/>
            <person name="Zhao L."/>
            <person name="Wei J.T."/>
            <person name="Ye R.Z."/>
            <person name="Que T.C."/>
            <person name="Du C.H."/>
            <person name="Zhou Y.H."/>
            <person name="Cheng J.X."/>
            <person name="Dai P.F."/>
            <person name="Guo W.B."/>
            <person name="Han X.H."/>
            <person name="Huang E.J."/>
            <person name="Li L.F."/>
            <person name="Wei W."/>
            <person name="Gao Y.C."/>
            <person name="Liu J.Z."/>
            <person name="Shao H.Z."/>
            <person name="Wang X."/>
            <person name="Wang C.C."/>
            <person name="Yang T.C."/>
            <person name="Huo Q.B."/>
            <person name="Li W."/>
            <person name="Chen H.Y."/>
            <person name="Chen S.E."/>
            <person name="Zhou L.G."/>
            <person name="Ni X.B."/>
            <person name="Tian J.H."/>
            <person name="Sheng Y."/>
            <person name="Liu T."/>
            <person name="Pan Y.S."/>
            <person name="Xia L.Y."/>
            <person name="Li J."/>
            <person name="Zhao F."/>
            <person name="Cao W.C."/>
        </authorList>
    </citation>
    <scope>NUCLEOTIDE SEQUENCE [LARGE SCALE GENOMIC DNA]</scope>
    <source>
        <strain evidence="1">Iper-2018</strain>
    </source>
</reference>
<proteinExistence type="predicted"/>
<gene>
    <name evidence="1" type="ORF">HPB47_016996</name>
</gene>
<accession>A0AC60QPL7</accession>
<dbReference type="Proteomes" id="UP000805193">
    <property type="component" value="Unassembled WGS sequence"/>
</dbReference>
<evidence type="ECO:0000313" key="1">
    <source>
        <dbReference type="EMBL" id="KAG0438479.1"/>
    </source>
</evidence>
<protein>
    <submittedName>
        <fullName evidence="1">Uncharacterized protein</fullName>
    </submittedName>
</protein>
<organism evidence="1 2">
    <name type="scientific">Ixodes persulcatus</name>
    <name type="common">Taiga tick</name>
    <dbReference type="NCBI Taxonomy" id="34615"/>
    <lineage>
        <taxon>Eukaryota</taxon>
        <taxon>Metazoa</taxon>
        <taxon>Ecdysozoa</taxon>
        <taxon>Arthropoda</taxon>
        <taxon>Chelicerata</taxon>
        <taxon>Arachnida</taxon>
        <taxon>Acari</taxon>
        <taxon>Parasitiformes</taxon>
        <taxon>Ixodida</taxon>
        <taxon>Ixodoidea</taxon>
        <taxon>Ixodidae</taxon>
        <taxon>Ixodinae</taxon>
        <taxon>Ixodes</taxon>
    </lineage>
</organism>
<sequence>MASASSDANNLDDQSLVATIVPELYIKAHQLQRAINVKALDLLELSFASANDASQQILDVGCGTGDFTRQDLLPRCEPCRRIVATDASPAMVEYARENFPHEKIAYELHDIESDVSRLVEKYGKFERVYSFFALNWAEDLAAAVRNVADLMTEDGECLLVVSARICLYRIWRRIVEMDRWKEYKNVVERFIPQSQDIKDRPGLTSYMLGVLQEANLKPRTCKVITQDACSMDRDEFIQLQLSLNPIMPLLSEESKTTLKRDVTEVALKFLSEKPTGDPQYLSDVFVVHATKISNEA</sequence>
<comment type="caution">
    <text evidence="1">The sequence shown here is derived from an EMBL/GenBank/DDBJ whole genome shotgun (WGS) entry which is preliminary data.</text>
</comment>
<evidence type="ECO:0000313" key="2">
    <source>
        <dbReference type="Proteomes" id="UP000805193"/>
    </source>
</evidence>
<dbReference type="EMBL" id="JABSTQ010005818">
    <property type="protein sequence ID" value="KAG0438479.1"/>
    <property type="molecule type" value="Genomic_DNA"/>
</dbReference>
<name>A0AC60QPL7_IXOPE</name>
<keyword evidence="2" id="KW-1185">Reference proteome</keyword>